<dbReference type="EMBL" id="JBHSIT010000008">
    <property type="protein sequence ID" value="MFC4911042.1"/>
    <property type="molecule type" value="Genomic_DNA"/>
</dbReference>
<dbReference type="CDD" id="cd00093">
    <property type="entry name" value="HTH_XRE"/>
    <property type="match status" value="1"/>
</dbReference>
<dbReference type="InterPro" id="IPR043917">
    <property type="entry name" value="DUF5753"/>
</dbReference>
<feature type="domain" description="HTH cro/C1-type" evidence="1">
    <location>
        <begin position="20"/>
        <end position="74"/>
    </location>
</feature>
<sequence length="273" mass="30592">MTASREPYEGRAIKGFASDLTAWRKQMGLTKSELAARLGYDASLVGQVEACKNIPSRDFAEDCDSFFHAPGTFVRRWQEIGEERDLSLLPPGFQRFLRVESKATVRHIFEVNVITGLLQTPEYAYETVKPGYSSDEAEALVATRMARGKLLLQKSPPNVIVVLDESALRRRLGNDGVMRGQYRHLLDLAGLPNVTLHIVPADAGYYPGIMGPFYLLGFPDRPHMVYTEGHVGGNLTEHRPTVQQYQLNFDLIRGVALSARESLKLVREAWEAE</sequence>
<dbReference type="InterPro" id="IPR010982">
    <property type="entry name" value="Lambda_DNA-bd_dom_sf"/>
</dbReference>
<evidence type="ECO:0000313" key="2">
    <source>
        <dbReference type="EMBL" id="MFC4911042.1"/>
    </source>
</evidence>
<comment type="caution">
    <text evidence="2">The sequence shown here is derived from an EMBL/GenBank/DDBJ whole genome shotgun (WGS) entry which is preliminary data.</text>
</comment>
<evidence type="ECO:0000259" key="1">
    <source>
        <dbReference type="PROSITE" id="PS50943"/>
    </source>
</evidence>
<dbReference type="Pfam" id="PF13560">
    <property type="entry name" value="HTH_31"/>
    <property type="match status" value="1"/>
</dbReference>
<dbReference type="PROSITE" id="PS50943">
    <property type="entry name" value="HTH_CROC1"/>
    <property type="match status" value="1"/>
</dbReference>
<dbReference type="Pfam" id="PF19054">
    <property type="entry name" value="DUF5753"/>
    <property type="match status" value="1"/>
</dbReference>
<dbReference type="Proteomes" id="UP001595872">
    <property type="component" value="Unassembled WGS sequence"/>
</dbReference>
<dbReference type="Gene3D" id="1.10.260.40">
    <property type="entry name" value="lambda repressor-like DNA-binding domains"/>
    <property type="match status" value="1"/>
</dbReference>
<reference evidence="3" key="1">
    <citation type="journal article" date="2019" name="Int. J. Syst. Evol. Microbiol.">
        <title>The Global Catalogue of Microorganisms (GCM) 10K type strain sequencing project: providing services to taxonomists for standard genome sequencing and annotation.</title>
        <authorList>
            <consortium name="The Broad Institute Genomics Platform"/>
            <consortium name="The Broad Institute Genome Sequencing Center for Infectious Disease"/>
            <person name="Wu L."/>
            <person name="Ma J."/>
        </authorList>
    </citation>
    <scope>NUCLEOTIDE SEQUENCE [LARGE SCALE GENOMIC DNA]</scope>
    <source>
        <strain evidence="3">KLKA75</strain>
    </source>
</reference>
<gene>
    <name evidence="2" type="ORF">ACFPCY_27290</name>
</gene>
<protein>
    <submittedName>
        <fullName evidence="2">Scr1 family TA system antitoxin-like transcriptional regulator</fullName>
    </submittedName>
</protein>
<evidence type="ECO:0000313" key="3">
    <source>
        <dbReference type="Proteomes" id="UP001595872"/>
    </source>
</evidence>
<dbReference type="SMART" id="SM00530">
    <property type="entry name" value="HTH_XRE"/>
    <property type="match status" value="1"/>
</dbReference>
<name>A0ABV9U3I6_9ACTN</name>
<dbReference type="RefSeq" id="WP_378259689.1">
    <property type="nucleotide sequence ID" value="NZ_JBHSIT010000008.1"/>
</dbReference>
<organism evidence="2 3">
    <name type="scientific">Actinomadura gamaensis</name>
    <dbReference type="NCBI Taxonomy" id="1763541"/>
    <lineage>
        <taxon>Bacteria</taxon>
        <taxon>Bacillati</taxon>
        <taxon>Actinomycetota</taxon>
        <taxon>Actinomycetes</taxon>
        <taxon>Streptosporangiales</taxon>
        <taxon>Thermomonosporaceae</taxon>
        <taxon>Actinomadura</taxon>
    </lineage>
</organism>
<dbReference type="InterPro" id="IPR001387">
    <property type="entry name" value="Cro/C1-type_HTH"/>
</dbReference>
<proteinExistence type="predicted"/>
<accession>A0ABV9U3I6</accession>
<dbReference type="SUPFAM" id="SSF47413">
    <property type="entry name" value="lambda repressor-like DNA-binding domains"/>
    <property type="match status" value="1"/>
</dbReference>
<keyword evidence="3" id="KW-1185">Reference proteome</keyword>